<dbReference type="PROSITE" id="PS51257">
    <property type="entry name" value="PROKAR_LIPOPROTEIN"/>
    <property type="match status" value="1"/>
</dbReference>
<protein>
    <submittedName>
        <fullName evidence="2">Uncharacterized protein</fullName>
    </submittedName>
</protein>
<gene>
    <name evidence="2" type="ORF">ABSL23_05100</name>
</gene>
<dbReference type="RefSeq" id="WP_089649668.1">
    <property type="nucleotide sequence ID" value="NZ_CP159204.1"/>
</dbReference>
<dbReference type="KEGG" id="hanx:ABSL23_05100"/>
<evidence type="ECO:0000313" key="2">
    <source>
        <dbReference type="EMBL" id="XCF17393.1"/>
    </source>
</evidence>
<evidence type="ECO:0000256" key="1">
    <source>
        <dbReference type="SAM" id="Phobius"/>
    </source>
</evidence>
<name>A0AAU8CEQ1_9EURY</name>
<accession>A0AAU8CEQ1</accession>
<reference evidence="2" key="1">
    <citation type="submission" date="2024-06" db="EMBL/GenBank/DDBJ databases">
        <title>Genome Sequence of an extremely halophilic archaeon isolated from Permian era halite, Salado Formation, Carlsbad, New Mexico: Halobacterium sp. strain NMX12-1.</title>
        <authorList>
            <person name="Sotoa L."/>
            <person name="DasSarma P."/>
            <person name="Anton B.P."/>
            <person name="Vincze T."/>
            <person name="Verma I."/>
            <person name="Eralp B."/>
            <person name="Powers D.W."/>
            <person name="Dozier B.L."/>
            <person name="Roberts R.J."/>
            <person name="DasSarma S."/>
        </authorList>
    </citation>
    <scope>NUCLEOTIDE SEQUENCE</scope>
    <source>
        <strain evidence="2">NMX12-1</strain>
    </source>
</reference>
<dbReference type="GeneID" id="91108503"/>
<dbReference type="AlphaFoldDB" id="A0AAU8CEQ1"/>
<dbReference type="EMBL" id="CP159204">
    <property type="protein sequence ID" value="XCF17393.1"/>
    <property type="molecule type" value="Genomic_DNA"/>
</dbReference>
<keyword evidence="1" id="KW-0812">Transmembrane</keyword>
<keyword evidence="1" id="KW-0472">Membrane</keyword>
<sequence>MAVERVLRKWGQAGVLVLACLTWVSFRPDVFRGLVTDGASIVGTPYEAVHVVVFGVMVAALAHEVWQTGTE</sequence>
<proteinExistence type="predicted"/>
<feature type="transmembrane region" description="Helical" evidence="1">
    <location>
        <begin position="48"/>
        <end position="66"/>
    </location>
</feature>
<keyword evidence="1" id="KW-1133">Transmembrane helix</keyword>
<organism evidence="2">
    <name type="scientific">Halobacterium sp. NMX12-1</name>
    <dbReference type="NCBI Taxonomy" id="3166650"/>
    <lineage>
        <taxon>Archaea</taxon>
        <taxon>Methanobacteriati</taxon>
        <taxon>Methanobacteriota</taxon>
        <taxon>Stenosarchaea group</taxon>
        <taxon>Halobacteria</taxon>
        <taxon>Halobacteriales</taxon>
        <taxon>Halobacteriaceae</taxon>
        <taxon>Halobacterium</taxon>
    </lineage>
</organism>